<dbReference type="EMBL" id="FNBU01000016">
    <property type="protein sequence ID" value="SDF59285.1"/>
    <property type="molecule type" value="Genomic_DNA"/>
</dbReference>
<evidence type="ECO:0000256" key="2">
    <source>
        <dbReference type="ARBA" id="ARBA00022692"/>
    </source>
</evidence>
<keyword evidence="7" id="KW-1185">Reference proteome</keyword>
<dbReference type="GO" id="GO:0043953">
    <property type="term" value="P:protein transport by the Tat complex"/>
    <property type="evidence" value="ECO:0007669"/>
    <property type="project" value="UniProtKB-UniRule"/>
</dbReference>
<feature type="transmembrane region" description="Helical" evidence="5">
    <location>
        <begin position="148"/>
        <end position="177"/>
    </location>
</feature>
<dbReference type="PANTHER" id="PTHR30371:SF0">
    <property type="entry name" value="SEC-INDEPENDENT PROTEIN TRANSLOCASE PROTEIN TATC, CHLOROPLASTIC-RELATED"/>
    <property type="match status" value="1"/>
</dbReference>
<comment type="caution">
    <text evidence="5">Lacks conserved residue(s) required for the propagation of feature annotation.</text>
</comment>
<dbReference type="PRINTS" id="PR01840">
    <property type="entry name" value="TATCFAMILY"/>
</dbReference>
<dbReference type="GO" id="GO:0065002">
    <property type="term" value="P:intracellular protein transmembrane transport"/>
    <property type="evidence" value="ECO:0007669"/>
    <property type="project" value="TreeGrafter"/>
</dbReference>
<dbReference type="Pfam" id="PF00902">
    <property type="entry name" value="TatC"/>
    <property type="match status" value="1"/>
</dbReference>
<dbReference type="GO" id="GO:0009977">
    <property type="term" value="F:proton motive force dependent protein transmembrane transporter activity"/>
    <property type="evidence" value="ECO:0007669"/>
    <property type="project" value="TreeGrafter"/>
</dbReference>
<feature type="transmembrane region" description="Helical" evidence="5">
    <location>
        <begin position="21"/>
        <end position="39"/>
    </location>
</feature>
<keyword evidence="5" id="KW-0653">Protein transport</keyword>
<feature type="transmembrane region" description="Helical" evidence="5">
    <location>
        <begin position="101"/>
        <end position="128"/>
    </location>
</feature>
<reference evidence="7" key="1">
    <citation type="submission" date="2016-10" db="EMBL/GenBank/DDBJ databases">
        <authorList>
            <person name="Varghese N."/>
            <person name="Submissions S."/>
        </authorList>
    </citation>
    <scope>NUCLEOTIDE SEQUENCE [LARGE SCALE GENOMIC DNA]</scope>
    <source>
        <strain evidence="7">DSM 23256</strain>
    </source>
</reference>
<comment type="subcellular location">
    <subcellularLocation>
        <location evidence="5">Cell membrane</location>
        <topology evidence="5">Multi-pass membrane protein</topology>
    </subcellularLocation>
    <subcellularLocation>
        <location evidence="1">Membrane</location>
        <topology evidence="1">Multi-pass membrane protein</topology>
    </subcellularLocation>
</comment>
<dbReference type="Proteomes" id="UP000243333">
    <property type="component" value="Unassembled WGS sequence"/>
</dbReference>
<dbReference type="PANTHER" id="PTHR30371">
    <property type="entry name" value="SEC-INDEPENDENT PROTEIN TRANSLOCASE PROTEIN TATC"/>
    <property type="match status" value="1"/>
</dbReference>
<accession>A0A1G7MC77</accession>
<evidence type="ECO:0000256" key="3">
    <source>
        <dbReference type="ARBA" id="ARBA00022989"/>
    </source>
</evidence>
<dbReference type="HAMAP" id="MF_00902">
    <property type="entry name" value="TatC"/>
    <property type="match status" value="1"/>
</dbReference>
<dbReference type="RefSeq" id="WP_093690630.1">
    <property type="nucleotide sequence ID" value="NZ_FNBU01000016.1"/>
</dbReference>
<dbReference type="NCBIfam" id="TIGR00945">
    <property type="entry name" value="tatC"/>
    <property type="match status" value="1"/>
</dbReference>
<dbReference type="InterPro" id="IPR002033">
    <property type="entry name" value="TatC"/>
</dbReference>
<feature type="transmembrane region" description="Helical" evidence="5">
    <location>
        <begin position="189"/>
        <end position="205"/>
    </location>
</feature>
<protein>
    <recommendedName>
        <fullName evidence="5">Sec-independent protein translocase protein TatC</fullName>
    </recommendedName>
</protein>
<dbReference type="STRING" id="1123285.SAMN05660235_02095"/>
<name>A0A1G7MC77_9FIRM</name>
<evidence type="ECO:0000313" key="7">
    <source>
        <dbReference type="Proteomes" id="UP000243333"/>
    </source>
</evidence>
<keyword evidence="5" id="KW-1003">Cell membrane</keyword>
<keyword evidence="5" id="KW-0811">Translocation</keyword>
<dbReference type="GO" id="GO:0033281">
    <property type="term" value="C:TAT protein transport complex"/>
    <property type="evidence" value="ECO:0007669"/>
    <property type="project" value="UniProtKB-UniRule"/>
</dbReference>
<proteinExistence type="inferred from homology"/>
<keyword evidence="4 5" id="KW-0472">Membrane</keyword>
<dbReference type="OrthoDB" id="9777044at2"/>
<keyword evidence="2 5" id="KW-0812">Transmembrane</keyword>
<keyword evidence="3 5" id="KW-1133">Transmembrane helix</keyword>
<evidence type="ECO:0000313" key="6">
    <source>
        <dbReference type="EMBL" id="SDF59285.1"/>
    </source>
</evidence>
<sequence>MESQEFYSLLSHIIARARRRLLWLIMLLAGTSALGYWWADGAMKYMFRMVRQVIFVSPAEAFVTKIKVALTIGLVLALPLLLYLLIGTVRARVKGLTPTTHVLLTVVSFGLFTGGAAFCYYAVLPVGIQFLLDFATLEMQPLLSAGRFISFVLMCLLVFGIMFELPLVIMLLTSVGILTAEKLRAKRRHAILGVFIIAGIITPSPDVLSQILLALPLLALYEIGIFLTRFCKRPVERLPEIPADQQQLFM</sequence>
<dbReference type="AlphaFoldDB" id="A0A1G7MC77"/>
<evidence type="ECO:0000256" key="1">
    <source>
        <dbReference type="ARBA" id="ARBA00004141"/>
    </source>
</evidence>
<comment type="subunit">
    <text evidence="5">Forms a complex with TatA.</text>
</comment>
<keyword evidence="5" id="KW-0813">Transport</keyword>
<evidence type="ECO:0000256" key="4">
    <source>
        <dbReference type="ARBA" id="ARBA00023136"/>
    </source>
</evidence>
<organism evidence="6 7">
    <name type="scientific">Sporolituus thermophilus DSM 23256</name>
    <dbReference type="NCBI Taxonomy" id="1123285"/>
    <lineage>
        <taxon>Bacteria</taxon>
        <taxon>Bacillati</taxon>
        <taxon>Bacillota</taxon>
        <taxon>Negativicutes</taxon>
        <taxon>Selenomonadales</taxon>
        <taxon>Sporomusaceae</taxon>
        <taxon>Sporolituus</taxon>
    </lineage>
</organism>
<comment type="function">
    <text evidence="5">Part of the twin-arginine translocation (Tat) system that transports large folded proteins containing a characteristic twin-arginine motif in their signal peptide across membranes.</text>
</comment>
<evidence type="ECO:0000256" key="5">
    <source>
        <dbReference type="HAMAP-Rule" id="MF_00902"/>
    </source>
</evidence>
<gene>
    <name evidence="5" type="primary">tatC</name>
    <name evidence="6" type="ORF">SAMN05660235_02095</name>
</gene>
<feature type="transmembrane region" description="Helical" evidence="5">
    <location>
        <begin position="68"/>
        <end position="89"/>
    </location>
</feature>
<comment type="similarity">
    <text evidence="5">Belongs to the TatC family.</text>
</comment>